<name>A0A0B1TJE4_OESDE</name>
<sequence length="145" mass="16390">MLLKWVVLLPLSLAAICPLERHQVCNIVDKDDDGSEQNKHRCTCAITALSDRPPPEQSCSNFIKIDEEDGTFPVTSITFNLKESPDLDEFPEESFRDTIAAALRVDQVRQTVSCISYFDLTAEASLFIRFNPMCASHRVTVVWVR</sequence>
<proteinExistence type="predicted"/>
<dbReference type="Proteomes" id="UP000053660">
    <property type="component" value="Unassembled WGS sequence"/>
</dbReference>
<organism evidence="1 2">
    <name type="scientific">Oesophagostomum dentatum</name>
    <name type="common">Nodular worm</name>
    <dbReference type="NCBI Taxonomy" id="61180"/>
    <lineage>
        <taxon>Eukaryota</taxon>
        <taxon>Metazoa</taxon>
        <taxon>Ecdysozoa</taxon>
        <taxon>Nematoda</taxon>
        <taxon>Chromadorea</taxon>
        <taxon>Rhabditida</taxon>
        <taxon>Rhabditina</taxon>
        <taxon>Rhabditomorpha</taxon>
        <taxon>Strongyloidea</taxon>
        <taxon>Strongylidae</taxon>
        <taxon>Oesophagostomum</taxon>
    </lineage>
</organism>
<evidence type="ECO:0000313" key="2">
    <source>
        <dbReference type="Proteomes" id="UP000053660"/>
    </source>
</evidence>
<dbReference type="EMBL" id="KN549733">
    <property type="protein sequence ID" value="KHJ96201.1"/>
    <property type="molecule type" value="Genomic_DNA"/>
</dbReference>
<keyword evidence="2" id="KW-1185">Reference proteome</keyword>
<dbReference type="OrthoDB" id="5812721at2759"/>
<reference evidence="1 2" key="1">
    <citation type="submission" date="2014-03" db="EMBL/GenBank/DDBJ databases">
        <title>Draft genome of the hookworm Oesophagostomum dentatum.</title>
        <authorList>
            <person name="Mitreva M."/>
        </authorList>
    </citation>
    <scope>NUCLEOTIDE SEQUENCE [LARGE SCALE GENOMIC DNA]</scope>
    <source>
        <strain evidence="1 2">OD-Hann</strain>
    </source>
</reference>
<evidence type="ECO:0000313" key="1">
    <source>
        <dbReference type="EMBL" id="KHJ96201.1"/>
    </source>
</evidence>
<gene>
    <name evidence="1" type="ORF">OESDEN_03840</name>
</gene>
<accession>A0A0B1TJE4</accession>
<protein>
    <submittedName>
        <fullName evidence="1">Uncharacterized protein</fullName>
    </submittedName>
</protein>
<dbReference type="AlphaFoldDB" id="A0A0B1TJE4"/>